<dbReference type="Pfam" id="PF21834">
    <property type="entry name" value="DUF6894"/>
    <property type="match status" value="1"/>
</dbReference>
<accession>A0A560DPR3</accession>
<dbReference type="EMBL" id="VITK01000004">
    <property type="protein sequence ID" value="TWA99080.1"/>
    <property type="molecule type" value="Genomic_DNA"/>
</dbReference>
<dbReference type="Proteomes" id="UP000319949">
    <property type="component" value="Unassembled WGS sequence"/>
</dbReference>
<comment type="caution">
    <text evidence="2">The sequence shown here is derived from an EMBL/GenBank/DDBJ whole genome shotgun (WGS) entry which is preliminary data.</text>
</comment>
<sequence length="62" mass="6795">MRFFFHIADKYGFSPDGIGCECADQEAAMRHARYLADELAKGGEFFRGSVVLIAGRPAAARV</sequence>
<organism evidence="2 3">
    <name type="scientific">Bradyrhizobium stylosanthis</name>
    <dbReference type="NCBI Taxonomy" id="1803665"/>
    <lineage>
        <taxon>Bacteria</taxon>
        <taxon>Pseudomonadati</taxon>
        <taxon>Pseudomonadota</taxon>
        <taxon>Alphaproteobacteria</taxon>
        <taxon>Hyphomicrobiales</taxon>
        <taxon>Nitrobacteraceae</taxon>
        <taxon>Bradyrhizobium</taxon>
    </lineage>
</organism>
<keyword evidence="3" id="KW-1185">Reference proteome</keyword>
<dbReference type="AlphaFoldDB" id="A0A560DPR3"/>
<feature type="domain" description="DUF6894" evidence="1">
    <location>
        <begin position="2"/>
        <end position="45"/>
    </location>
</feature>
<dbReference type="RefSeq" id="WP_063694556.1">
    <property type="nucleotide sequence ID" value="NZ_LVEM01000008.1"/>
</dbReference>
<name>A0A560DPR3_9BRAD</name>
<gene>
    <name evidence="2" type="ORF">FBZ96_10448</name>
</gene>
<dbReference type="STRING" id="1803665.GCA_001641335_07950"/>
<reference evidence="2 3" key="1">
    <citation type="submission" date="2019-06" db="EMBL/GenBank/DDBJ databases">
        <title>Genomic Encyclopedia of Type Strains, Phase IV (KMG-V): Genome sequencing to study the core and pangenomes of soil and plant-associated prokaryotes.</title>
        <authorList>
            <person name="Whitman W."/>
        </authorList>
    </citation>
    <scope>NUCLEOTIDE SEQUENCE [LARGE SCALE GENOMIC DNA]</scope>
    <source>
        <strain evidence="2 3">BR 510</strain>
    </source>
</reference>
<dbReference type="InterPro" id="IPR054189">
    <property type="entry name" value="DUF6894"/>
</dbReference>
<protein>
    <recommendedName>
        <fullName evidence="1">DUF6894 domain-containing protein</fullName>
    </recommendedName>
</protein>
<evidence type="ECO:0000313" key="3">
    <source>
        <dbReference type="Proteomes" id="UP000319949"/>
    </source>
</evidence>
<evidence type="ECO:0000313" key="2">
    <source>
        <dbReference type="EMBL" id="TWA99080.1"/>
    </source>
</evidence>
<proteinExistence type="predicted"/>
<evidence type="ECO:0000259" key="1">
    <source>
        <dbReference type="Pfam" id="PF21834"/>
    </source>
</evidence>
<dbReference type="OrthoDB" id="8253691at2"/>